<keyword evidence="7" id="KW-1185">Reference proteome</keyword>
<dbReference type="KEGG" id="dmu:Desmu_0682"/>
<dbReference type="AlphaFoldDB" id="E8R913"/>
<dbReference type="InterPro" id="IPR002930">
    <property type="entry name" value="GCV_H"/>
</dbReference>
<reference evidence="7" key="1">
    <citation type="submission" date="2010-11" db="EMBL/GenBank/DDBJ databases">
        <title>The complete genome of Desulfurococcus mucosus DSM 2162.</title>
        <authorList>
            <consortium name="US DOE Joint Genome Institute (JGI-PGF)"/>
            <person name="Lucas S."/>
            <person name="Copeland A."/>
            <person name="Lapidus A."/>
            <person name="Bruce D."/>
            <person name="Goodwin L."/>
            <person name="Pitluck S."/>
            <person name="Kyrpides N."/>
            <person name="Mavromatis K."/>
            <person name="Pagani I."/>
            <person name="Ivanova N."/>
            <person name="Ovchinnikova G."/>
            <person name="Chertkov O."/>
            <person name="Held B."/>
            <person name="Brettin T."/>
            <person name="Detter J.C."/>
            <person name="Tapia R."/>
            <person name="Han C."/>
            <person name="Land M."/>
            <person name="Hauser L."/>
            <person name="Markowitz V."/>
            <person name="Cheng J.-F."/>
            <person name="Hugenholtz P."/>
            <person name="Woyke T."/>
            <person name="Wu D."/>
            <person name="Wirth R."/>
            <person name="Bilek Y."/>
            <person name="Hader T."/>
            <person name="Klenk H.-P."/>
            <person name="Eisen J.A."/>
        </authorList>
    </citation>
    <scope>NUCLEOTIDE SEQUENCE [LARGE SCALE GENOMIC DNA]</scope>
    <source>
        <strain evidence="7">ATCC 35584 / DSM 2162 / JCM 9187 / O7/1</strain>
    </source>
</reference>
<dbReference type="eggNOG" id="arCOG01303">
    <property type="taxonomic scope" value="Archaea"/>
</dbReference>
<proteinExistence type="inferred from homology"/>
<evidence type="ECO:0000256" key="4">
    <source>
        <dbReference type="PIRSR" id="PIRSR617453-50"/>
    </source>
</evidence>
<dbReference type="GO" id="GO:0005737">
    <property type="term" value="C:cytoplasm"/>
    <property type="evidence" value="ECO:0007669"/>
    <property type="project" value="TreeGrafter"/>
</dbReference>
<dbReference type="STRING" id="765177.Desmu_0682"/>
<evidence type="ECO:0000256" key="2">
    <source>
        <dbReference type="ARBA" id="ARBA00022823"/>
    </source>
</evidence>
<evidence type="ECO:0000313" key="6">
    <source>
        <dbReference type="EMBL" id="ADV64989.1"/>
    </source>
</evidence>
<dbReference type="GO" id="GO:0005960">
    <property type="term" value="C:glycine cleavage complex"/>
    <property type="evidence" value="ECO:0007669"/>
    <property type="project" value="InterPro"/>
</dbReference>
<evidence type="ECO:0000256" key="3">
    <source>
        <dbReference type="HAMAP-Rule" id="MF_00272"/>
    </source>
</evidence>
<dbReference type="NCBIfam" id="NF002270">
    <property type="entry name" value="PRK01202.1"/>
    <property type="match status" value="1"/>
</dbReference>
<sequence length="141" mass="15616">MSDIVIDVKGKKYVVKTDRRYTETDEWALLEGGKVRIGITDYAQKELKDIVSVELPEVGRQVKKGEELGVIDSIKASSAYYAPVSGRVVEVNEELLSTPELVNKDPYGAGWIAVIEPSNPGEYEGLLDAGKYSEKIKSEKH</sequence>
<evidence type="ECO:0000313" key="7">
    <source>
        <dbReference type="Proteomes" id="UP000001068"/>
    </source>
</evidence>
<comment type="similarity">
    <text evidence="1 3">Belongs to the GcvH family.</text>
</comment>
<comment type="cofactor">
    <cofactor evidence="3">
        <name>(R)-lipoate</name>
        <dbReference type="ChEBI" id="CHEBI:83088"/>
    </cofactor>
    <text evidence="3">Binds 1 lipoyl cofactor covalently.</text>
</comment>
<dbReference type="Proteomes" id="UP000001068">
    <property type="component" value="Chromosome"/>
</dbReference>
<dbReference type="OrthoDB" id="9810at2157"/>
<dbReference type="InterPro" id="IPR011053">
    <property type="entry name" value="Single_hybrid_motif"/>
</dbReference>
<evidence type="ECO:0000259" key="5">
    <source>
        <dbReference type="PROSITE" id="PS50968"/>
    </source>
</evidence>
<comment type="function">
    <text evidence="3">The glycine cleavage system catalyzes the degradation of glycine. The H protein shuttles the methylamine group of glycine from the P protein to the T protein.</text>
</comment>
<dbReference type="HOGENOM" id="CLU_097408_2_0_2"/>
<dbReference type="PROSITE" id="PS50968">
    <property type="entry name" value="BIOTINYL_LIPOYL"/>
    <property type="match status" value="1"/>
</dbReference>
<dbReference type="InterPro" id="IPR017453">
    <property type="entry name" value="GCV_H_sub"/>
</dbReference>
<dbReference type="PANTHER" id="PTHR11715">
    <property type="entry name" value="GLYCINE CLEAVAGE SYSTEM H PROTEIN"/>
    <property type="match status" value="1"/>
</dbReference>
<protein>
    <recommendedName>
        <fullName evidence="3">Probable glycine cleavage system H protein</fullName>
    </recommendedName>
</protein>
<reference evidence="6 7" key="2">
    <citation type="journal article" date="2011" name="Stand. Genomic Sci.">
        <title>Complete genome sequence of Desulfurococcus mucosus type strain (O7/1).</title>
        <authorList>
            <person name="Wirth R."/>
            <person name="Chertkov O."/>
            <person name="Held B."/>
            <person name="Lapidus A."/>
            <person name="Nolan M."/>
            <person name="Lucas S."/>
            <person name="Hammon N."/>
            <person name="Deshpande S."/>
            <person name="Cheng J.F."/>
            <person name="Tapia R."/>
            <person name="Han C."/>
            <person name="Goodwin L."/>
            <person name="Pitluck S."/>
            <person name="Liolios K."/>
            <person name="Ioanna P."/>
            <person name="Ivanova N."/>
            <person name="Mavromatis K."/>
            <person name="Mikhailova N."/>
            <person name="Pati A."/>
            <person name="Chen A."/>
            <person name="Palaniappan K."/>
            <person name="Land M."/>
            <person name="Hauser L."/>
            <person name="Chang Y.J."/>
            <person name="Jeffries C.D."/>
            <person name="Bilek Y."/>
            <person name="Hader T."/>
            <person name="Rohde M."/>
            <person name="Spring S."/>
            <person name="Sikorski J."/>
            <person name="Goker M."/>
            <person name="Woyke T."/>
            <person name="Bristow J."/>
            <person name="Eisen J.A."/>
            <person name="Markowitz V."/>
            <person name="Hugenholtz P."/>
            <person name="Kyrpides N.C."/>
            <person name="Klenk H.P."/>
        </authorList>
    </citation>
    <scope>NUCLEOTIDE SEQUENCE [LARGE SCALE GENOMIC DNA]</scope>
    <source>
        <strain evidence="7">ATCC 35584 / DSM 2162 / JCM 9187 / O7/1</strain>
    </source>
</reference>
<feature type="modified residue" description="N6-lipoyllysine" evidence="3 4">
    <location>
        <position position="75"/>
    </location>
</feature>
<dbReference type="GeneID" id="10153376"/>
<name>E8R913_DESM0</name>
<dbReference type="SUPFAM" id="SSF51230">
    <property type="entry name" value="Single hybrid motif"/>
    <property type="match status" value="1"/>
</dbReference>
<keyword evidence="2 3" id="KW-0450">Lipoyl</keyword>
<dbReference type="RefSeq" id="WP_013562211.1">
    <property type="nucleotide sequence ID" value="NC_014961.1"/>
</dbReference>
<evidence type="ECO:0000256" key="1">
    <source>
        <dbReference type="ARBA" id="ARBA00009249"/>
    </source>
</evidence>
<dbReference type="InterPro" id="IPR000089">
    <property type="entry name" value="Biotin_lipoyl"/>
</dbReference>
<feature type="domain" description="Lipoyl-binding" evidence="5">
    <location>
        <begin position="34"/>
        <end position="116"/>
    </location>
</feature>
<dbReference type="Gene3D" id="2.40.50.100">
    <property type="match status" value="1"/>
</dbReference>
<dbReference type="InterPro" id="IPR033753">
    <property type="entry name" value="GCV_H/Fam206"/>
</dbReference>
<dbReference type="CDD" id="cd06848">
    <property type="entry name" value="GCS_H"/>
    <property type="match status" value="1"/>
</dbReference>
<dbReference type="EMBL" id="CP002363">
    <property type="protein sequence ID" value="ADV64989.1"/>
    <property type="molecule type" value="Genomic_DNA"/>
</dbReference>
<comment type="subunit">
    <text evidence="3">The glycine cleavage system is composed of four proteins: P, T, L and H.</text>
</comment>
<dbReference type="GO" id="GO:0009249">
    <property type="term" value="P:protein lipoylation"/>
    <property type="evidence" value="ECO:0007669"/>
    <property type="project" value="TreeGrafter"/>
</dbReference>
<dbReference type="NCBIfam" id="TIGR00527">
    <property type="entry name" value="gcvH"/>
    <property type="match status" value="1"/>
</dbReference>
<accession>E8R913</accession>
<dbReference type="HAMAP" id="MF_00272">
    <property type="entry name" value="GcvH"/>
    <property type="match status" value="1"/>
</dbReference>
<dbReference type="GO" id="GO:0019464">
    <property type="term" value="P:glycine decarboxylation via glycine cleavage system"/>
    <property type="evidence" value="ECO:0007669"/>
    <property type="project" value="UniProtKB-UniRule"/>
</dbReference>
<dbReference type="Pfam" id="PF01597">
    <property type="entry name" value="GCV_H"/>
    <property type="match status" value="1"/>
</dbReference>
<gene>
    <name evidence="3" type="primary">gcvH</name>
    <name evidence="6" type="ordered locus">Desmu_0682</name>
</gene>
<dbReference type="PANTHER" id="PTHR11715:SF3">
    <property type="entry name" value="GLYCINE CLEAVAGE SYSTEM H PROTEIN-RELATED"/>
    <property type="match status" value="1"/>
</dbReference>
<organism evidence="6 7">
    <name type="scientific">Desulfurococcus mucosus (strain ATCC 35584 / DSM 2162 / JCM 9187 / O7/1)</name>
    <dbReference type="NCBI Taxonomy" id="765177"/>
    <lineage>
        <taxon>Archaea</taxon>
        <taxon>Thermoproteota</taxon>
        <taxon>Thermoprotei</taxon>
        <taxon>Desulfurococcales</taxon>
        <taxon>Desulfurococcaceae</taxon>
        <taxon>Desulfurococcus</taxon>
    </lineage>
</organism>